<keyword evidence="1" id="KW-0472">Membrane</keyword>
<evidence type="ECO:0000313" key="2">
    <source>
        <dbReference type="EMBL" id="NEZ68342.1"/>
    </source>
</evidence>
<accession>A0A6M0SM99</accession>
<dbReference type="Gene3D" id="3.40.50.2300">
    <property type="match status" value="2"/>
</dbReference>
<proteinExistence type="predicted"/>
<evidence type="ECO:0000256" key="1">
    <source>
        <dbReference type="SAM" id="Phobius"/>
    </source>
</evidence>
<gene>
    <name evidence="2" type="ORF">D0962_37415</name>
</gene>
<feature type="transmembrane region" description="Helical" evidence="1">
    <location>
        <begin position="369"/>
        <end position="388"/>
    </location>
</feature>
<organism evidence="2 3">
    <name type="scientific">Adonisia turfae CCMR0082</name>
    <dbReference type="NCBI Taxonomy" id="2304604"/>
    <lineage>
        <taxon>Bacteria</taxon>
        <taxon>Bacillati</taxon>
        <taxon>Cyanobacteriota</taxon>
        <taxon>Adonisia</taxon>
        <taxon>Adonisia turfae</taxon>
    </lineage>
</organism>
<dbReference type="AlphaFoldDB" id="A0A6M0SM99"/>
<comment type="caution">
    <text evidence="2">The sequence shown here is derived from an EMBL/GenBank/DDBJ whole genome shotgun (WGS) entry which is preliminary data.</text>
</comment>
<dbReference type="CDD" id="cd06268">
    <property type="entry name" value="PBP1_ABC_transporter_LIVBP-like"/>
    <property type="match status" value="1"/>
</dbReference>
<dbReference type="SUPFAM" id="SSF53822">
    <property type="entry name" value="Periplasmic binding protein-like I"/>
    <property type="match status" value="1"/>
</dbReference>
<evidence type="ECO:0000313" key="3">
    <source>
        <dbReference type="Proteomes" id="UP000473574"/>
    </source>
</evidence>
<keyword evidence="1" id="KW-0812">Transmembrane</keyword>
<keyword evidence="1" id="KW-1133">Transmembrane helix</keyword>
<protein>
    <recommendedName>
        <fullName evidence="4">CHAT domain-containing protein</fullName>
    </recommendedName>
</protein>
<evidence type="ECO:0008006" key="4">
    <source>
        <dbReference type="Google" id="ProtNLM"/>
    </source>
</evidence>
<dbReference type="EMBL" id="QZCE01000003">
    <property type="protein sequence ID" value="NEZ68342.1"/>
    <property type="molecule type" value="Genomic_DNA"/>
</dbReference>
<dbReference type="RefSeq" id="WP_163671927.1">
    <property type="nucleotide sequence ID" value="NZ_QZCE01000003.1"/>
</dbReference>
<reference evidence="2 3" key="1">
    <citation type="journal article" date="2020" name="Microb. Ecol.">
        <title>Ecogenomics of the Marine Benthic Filamentous Cyanobacterium Adonisia.</title>
        <authorList>
            <person name="Walter J.M."/>
            <person name="Coutinho F.H."/>
            <person name="Leomil L."/>
            <person name="Hargreaves P.I."/>
            <person name="Campeao M.E."/>
            <person name="Vieira V.V."/>
            <person name="Silva B.S."/>
            <person name="Fistarol G.O."/>
            <person name="Salomon P.S."/>
            <person name="Sawabe T."/>
            <person name="Mino S."/>
            <person name="Hosokawa M."/>
            <person name="Miyashita H."/>
            <person name="Maruyama F."/>
            <person name="van Verk M.C."/>
            <person name="Dutilh B.E."/>
            <person name="Thompson C.C."/>
            <person name="Thompson F.L."/>
        </authorList>
    </citation>
    <scope>NUCLEOTIDE SEQUENCE [LARGE SCALE GENOMIC DNA]</scope>
    <source>
        <strain evidence="2 3">CCMR0082</strain>
    </source>
</reference>
<sequence>MPSSLEDALNQYVDSYYQEASRLARANLNQQFRDRSVRGVTPISSSSGVNFFSNLKEEFNSWLDYSSNRAWNNRIRNPIIRSINGSTDIFLRCQDEKLRKLPWDSWSVFEQVYNRKISFLPSRRPNRIQEISHTSTKLLVLVGNSEGIEEGVLDDIRTLQNLNSVGVEVDVVGRMPDNDSTEELTNERLTEKLENRYTGVIFLGHSNTSQDGEGWLEINHQQSLPISALNVRLRNSVIHRGLRFCIFNSCDGLGLAHGTASLNLPVAIIMRLPIPDRAAVKWLRRFIREFILNNNSLDHALEMSREELEEFGDLPGITELPVVFKNRMDAPHTWQELCGIESEPEPGLLRKVLQALESTWIRLKRQFNLIWAFIIFAIFAMALVVFLIPGVRSGVINMVTGPTVIDVATFSRNEIFDDDEISQSLRKISVDRTDSRQPYEVIKLLSGIAAGAPDSKRVQRIGFPYLNEDEDGPVARGLVHALLEKNCKLELASEAPLSESLWQLSPGDLQTQCQRGEVLFYINSQKGDQNTDTTDIAEEFADTKGLVGVVGHSNTETTVKANLVYEPQKILTISPSSTTTRKYKDLFMGKSGDYVFRMSPDNKILASRIAEALLSNRNVLLPVGVVYQEVPYSDDFRIEFEKIVGRDNISYFNNKDLEEKCKLGDSLNINVEECISLIEDSNVRSLLLIPTDDRRISIFNFIVELFKSEAPPVNYIFGSDTLHNGAISEGLNQASAFIDSNISFIVSTPWVQPPIGGESVDNFEDKAEKIWETVGGINSRTLTAYDSATLLMQAVINLMDQNQPLTREGLYEEVNALSGAVEGGTETIKFKDGDRQSENLGVLAKLEKDSRTDKYVFVEIDDASEL</sequence>
<dbReference type="InterPro" id="IPR028082">
    <property type="entry name" value="Peripla_BP_I"/>
</dbReference>
<dbReference type="Proteomes" id="UP000473574">
    <property type="component" value="Unassembled WGS sequence"/>
</dbReference>
<name>A0A6M0SM99_9CYAN</name>